<reference evidence="3 4" key="1">
    <citation type="submission" date="2013-04" db="EMBL/GenBank/DDBJ databases">
        <title>The Genome Sequence of Parabacteroides gordonii DSM 23371.</title>
        <authorList>
            <consortium name="The Broad Institute Genomics Platform"/>
            <person name="Earl A."/>
            <person name="Ward D."/>
            <person name="Feldgarden M."/>
            <person name="Gevers D."/>
            <person name="Martens E."/>
            <person name="Sakamoto M."/>
            <person name="Benno Y."/>
            <person name="Suzuki N."/>
            <person name="Matsunaga N."/>
            <person name="Koshihara K."/>
            <person name="Seki M."/>
            <person name="Komiya H."/>
            <person name="Walker B."/>
            <person name="Young S."/>
            <person name="Zeng Q."/>
            <person name="Gargeya S."/>
            <person name="Fitzgerald M."/>
            <person name="Haas B."/>
            <person name="Abouelleil A."/>
            <person name="Allen A.W."/>
            <person name="Alvarado L."/>
            <person name="Arachchi H.M."/>
            <person name="Berlin A.M."/>
            <person name="Chapman S.B."/>
            <person name="Gainer-Dewar J."/>
            <person name="Goldberg J."/>
            <person name="Griggs A."/>
            <person name="Gujja S."/>
            <person name="Hansen M."/>
            <person name="Howarth C."/>
            <person name="Imamovic A."/>
            <person name="Ireland A."/>
            <person name="Larimer J."/>
            <person name="McCowan C."/>
            <person name="Murphy C."/>
            <person name="Pearson M."/>
            <person name="Poon T.W."/>
            <person name="Priest M."/>
            <person name="Roberts A."/>
            <person name="Saif S."/>
            <person name="Shea T."/>
            <person name="Sisk P."/>
            <person name="Sykes S."/>
            <person name="Wortman J."/>
            <person name="Nusbaum C."/>
            <person name="Birren B."/>
        </authorList>
    </citation>
    <scope>NUCLEOTIDE SEQUENCE [LARGE SCALE GENOMIC DNA]</scope>
    <source>
        <strain evidence="3 4">MS-1</strain>
    </source>
</reference>
<dbReference type="SUPFAM" id="SSF53756">
    <property type="entry name" value="UDP-Glycosyltransferase/glycogen phosphorylase"/>
    <property type="match status" value="1"/>
</dbReference>
<dbReference type="STRING" id="1203610.HMPREF1536_00486"/>
<proteinExistence type="predicted"/>
<organism evidence="3 4">
    <name type="scientific">Parabacteroides gordonii MS-1 = DSM 23371</name>
    <dbReference type="NCBI Taxonomy" id="1203610"/>
    <lineage>
        <taxon>Bacteria</taxon>
        <taxon>Pseudomonadati</taxon>
        <taxon>Bacteroidota</taxon>
        <taxon>Bacteroidia</taxon>
        <taxon>Bacteroidales</taxon>
        <taxon>Tannerellaceae</taxon>
        <taxon>Parabacteroides</taxon>
    </lineage>
</organism>
<evidence type="ECO:0000313" key="3">
    <source>
        <dbReference type="EMBL" id="KKB60605.1"/>
    </source>
</evidence>
<dbReference type="PANTHER" id="PTHR46401">
    <property type="entry name" value="GLYCOSYLTRANSFERASE WBBK-RELATED"/>
    <property type="match status" value="1"/>
</dbReference>
<dbReference type="Proteomes" id="UP000033035">
    <property type="component" value="Unassembled WGS sequence"/>
</dbReference>
<gene>
    <name evidence="3" type="ORF">HMPREF1536_00486</name>
</gene>
<protein>
    <recommendedName>
        <fullName evidence="2">Glycosyltransferase subfamily 4-like N-terminal domain-containing protein</fullName>
    </recommendedName>
</protein>
<comment type="caution">
    <text evidence="3">The sequence shown here is derived from an EMBL/GenBank/DDBJ whole genome shotgun (WGS) entry which is preliminary data.</text>
</comment>
<dbReference type="HOGENOM" id="CLU_032377_1_0_10"/>
<dbReference type="GO" id="GO:0016757">
    <property type="term" value="F:glycosyltransferase activity"/>
    <property type="evidence" value="ECO:0007669"/>
    <property type="project" value="TreeGrafter"/>
</dbReference>
<dbReference type="Gene3D" id="3.40.50.2000">
    <property type="entry name" value="Glycogen Phosphorylase B"/>
    <property type="match status" value="2"/>
</dbReference>
<feature type="domain" description="Glycosyltransferase subfamily 4-like N-terminal" evidence="2">
    <location>
        <begin position="23"/>
        <end position="210"/>
    </location>
</feature>
<dbReference type="GO" id="GO:0009103">
    <property type="term" value="P:lipopolysaccharide biosynthetic process"/>
    <property type="evidence" value="ECO:0007669"/>
    <property type="project" value="TreeGrafter"/>
</dbReference>
<keyword evidence="1" id="KW-0808">Transferase</keyword>
<dbReference type="Pfam" id="PF13439">
    <property type="entry name" value="Glyco_transf_4"/>
    <property type="match status" value="1"/>
</dbReference>
<evidence type="ECO:0000259" key="2">
    <source>
        <dbReference type="Pfam" id="PF13439"/>
    </source>
</evidence>
<keyword evidence="4" id="KW-1185">Reference proteome</keyword>
<dbReference type="InterPro" id="IPR028098">
    <property type="entry name" value="Glyco_trans_4-like_N"/>
</dbReference>
<evidence type="ECO:0000313" key="4">
    <source>
        <dbReference type="Proteomes" id="UP000033035"/>
    </source>
</evidence>
<dbReference type="RefSeq" id="WP_028728552.1">
    <property type="nucleotide sequence ID" value="NZ_AUAE01000032.1"/>
</dbReference>
<evidence type="ECO:0000256" key="1">
    <source>
        <dbReference type="ARBA" id="ARBA00022679"/>
    </source>
</evidence>
<dbReference type="AlphaFoldDB" id="A0A0F5JSL8"/>
<sequence>MKKVLIICDLFPPAFGPRMGYLCKYLKLHGWKPVILTEAVDEKTFTFLAGKDRVTYVNYYTAKNPVVKKLQWISTLLLDLCFGYKDIRMYNAARKLVKENKFDLILCSSFRTFPLPAAQKVAEKYKLPLVVDLRDVIEQYTGDEFISHALPSFCGFNKLFVSIFKRKSLRDRNRVLEKAGYVTTISPWHVAVLKQYNPKVELIYNGFDPELFYPEQKTTDQFIITYTGRLLSTAMRDPSLLLDALATLSAEKFFTEKDCRVYWYVDEASRKIITEEAKKYGVLSYMDFKGYVPASEIPSILNNSSVLLLLTNRAEGTGPKGIMTTKFFESLAVEKPILCVRSDESHLAAAIHDTNAGLAATNTKEVCRFLKSYYKEWKEKGYTSSPIDKSKLLRFSREEQAKQFIHIFEKIKTHG</sequence>
<accession>A0A0F5JSL8</accession>
<name>A0A0F5JSL8_9BACT</name>
<dbReference type="EMBL" id="AQHW01000002">
    <property type="protein sequence ID" value="KKB60605.1"/>
    <property type="molecule type" value="Genomic_DNA"/>
</dbReference>
<dbReference type="PANTHER" id="PTHR46401:SF2">
    <property type="entry name" value="GLYCOSYLTRANSFERASE WBBK-RELATED"/>
    <property type="match status" value="1"/>
</dbReference>
<dbReference type="PATRIC" id="fig|1203610.3.peg.506"/>